<dbReference type="eggNOG" id="COG3316">
    <property type="taxonomic scope" value="Bacteria"/>
</dbReference>
<dbReference type="InterPro" id="IPR024474">
    <property type="entry name" value="Znf_dom_IS66"/>
</dbReference>
<feature type="domain" description="Transposase TnpC homeodomain" evidence="4">
    <location>
        <begin position="40"/>
        <end position="112"/>
    </location>
</feature>
<keyword evidence="7" id="KW-1185">Reference proteome</keyword>
<sequence length="530" mass="60641">MTDVSALSLEQLQQEYARLMALVVQQEQTLQQKSQTIQTLQHQLHLFRTARFGRKSEKGVVPEQMAIQFDEAIPVIITEEQQPTETQTETITYTRTKKNTGRKPLPQSLPYIEHVYDLSDEEKQCACGCSLTHIRDEVSEQLDVVPQMTFRVVHIRKQYACKACENTMKCAKKPEQPIPHSIATPGLIAAIINSKFRCHMPLYRQETMFNEAGISLTRGTLSNWVIKAADLLSPLVKLMEDDIQNYDIAYADETTLQVLKEKDRAPTQKSYMWLFIGGAPSKRAFVYQYHPTRSHQIPADFFADFQGYLHADCYKAYVALGTQQHIQHIACWAHARRYFVDVVKTTKKHGLAQQVITLIGKLYQLEKSLKETNAQSPSIFAARVQKAKPVVDELKELLEQATLKVLPKSPLGQAVFYALTHWEALKSYLYDGRLEIDNNLSERSIKPFVIGRKNWLFHGNDIGARAGATLYSLIETCKYHKVDVFSWFKYALTHIQQAHTLGQMEALLPYNINILLLADLRSIPLLRFPE</sequence>
<evidence type="ECO:0000259" key="4">
    <source>
        <dbReference type="Pfam" id="PF13007"/>
    </source>
</evidence>
<dbReference type="InterPro" id="IPR004291">
    <property type="entry name" value="Transposase_IS66_central"/>
</dbReference>
<feature type="domain" description="Transposase IS66 zinc-finger binding" evidence="3">
    <location>
        <begin position="122"/>
        <end position="165"/>
    </location>
</feature>
<dbReference type="InterPro" id="IPR024463">
    <property type="entry name" value="Transposase_TnpC_homeodom"/>
</dbReference>
<evidence type="ECO:0000313" key="6">
    <source>
        <dbReference type="EMBL" id="EHL32774.1"/>
    </source>
</evidence>
<dbReference type="Pfam" id="PF13007">
    <property type="entry name" value="LZ_Tnp_IS66"/>
    <property type="match status" value="1"/>
</dbReference>
<dbReference type="InterPro" id="IPR039552">
    <property type="entry name" value="IS66_C"/>
</dbReference>
<dbReference type="PANTHER" id="PTHR33678">
    <property type="entry name" value="BLL1576 PROTEIN"/>
    <property type="match status" value="1"/>
</dbReference>
<dbReference type="InParanoid" id="G9EIK6"/>
<feature type="domain" description="Transposase IS66 C-terminal" evidence="5">
    <location>
        <begin position="472"/>
        <end position="510"/>
    </location>
</feature>
<dbReference type="PANTHER" id="PTHR33678:SF1">
    <property type="entry name" value="BLL1576 PROTEIN"/>
    <property type="match status" value="1"/>
</dbReference>
<evidence type="ECO:0000259" key="2">
    <source>
        <dbReference type="Pfam" id="PF03050"/>
    </source>
</evidence>
<proteinExistence type="predicted"/>
<reference evidence="6 7" key="1">
    <citation type="journal article" date="2011" name="BMC Genomics">
        <title>Insight into cross-talk between intra-amoebal pathogens.</title>
        <authorList>
            <person name="Gimenez G."/>
            <person name="Bertelli C."/>
            <person name="Moliner C."/>
            <person name="Robert C."/>
            <person name="Raoult D."/>
            <person name="Fournier P.E."/>
            <person name="Greub G."/>
        </authorList>
    </citation>
    <scope>NUCLEOTIDE SEQUENCE [LARGE SCALE GENOMIC DNA]</scope>
    <source>
        <strain evidence="6 7">LLAP12</strain>
    </source>
</reference>
<dbReference type="STRING" id="658187.LDG_5011"/>
<organism evidence="6 7">
    <name type="scientific">Legionella drancourtii LLAP12</name>
    <dbReference type="NCBI Taxonomy" id="658187"/>
    <lineage>
        <taxon>Bacteria</taxon>
        <taxon>Pseudomonadati</taxon>
        <taxon>Pseudomonadota</taxon>
        <taxon>Gammaproteobacteria</taxon>
        <taxon>Legionellales</taxon>
        <taxon>Legionellaceae</taxon>
        <taxon>Legionella</taxon>
    </lineage>
</organism>
<dbReference type="InterPro" id="IPR052344">
    <property type="entry name" value="Transposase-related"/>
</dbReference>
<feature type="coiled-coil region" evidence="1">
    <location>
        <begin position="9"/>
        <end position="43"/>
    </location>
</feature>
<dbReference type="RefSeq" id="WP_006869003.1">
    <property type="nucleotide sequence ID" value="NZ_JH413793.1"/>
</dbReference>
<dbReference type="AlphaFoldDB" id="G9EIK6"/>
<name>G9EIK6_9GAMM</name>
<gene>
    <name evidence="6" type="ORF">LDG_5011</name>
</gene>
<accession>G9EIK6</accession>
<evidence type="ECO:0000259" key="5">
    <source>
        <dbReference type="Pfam" id="PF13817"/>
    </source>
</evidence>
<dbReference type="Pfam" id="PF13817">
    <property type="entry name" value="DDE_Tnp_IS66_C"/>
    <property type="match status" value="1"/>
</dbReference>
<dbReference type="OrthoDB" id="9800877at2"/>
<evidence type="ECO:0000256" key="1">
    <source>
        <dbReference type="SAM" id="Coils"/>
    </source>
</evidence>
<evidence type="ECO:0000259" key="3">
    <source>
        <dbReference type="Pfam" id="PF13005"/>
    </source>
</evidence>
<dbReference type="Pfam" id="PF13005">
    <property type="entry name" value="zf-IS66"/>
    <property type="match status" value="1"/>
</dbReference>
<evidence type="ECO:0008006" key="8">
    <source>
        <dbReference type="Google" id="ProtNLM"/>
    </source>
</evidence>
<dbReference type="Pfam" id="PF03050">
    <property type="entry name" value="DDE_Tnp_IS66"/>
    <property type="match status" value="1"/>
</dbReference>
<keyword evidence="1" id="KW-0175">Coiled coil</keyword>
<dbReference type="HOGENOM" id="CLU_023034_0_2_6"/>
<dbReference type="EMBL" id="JH413793">
    <property type="protein sequence ID" value="EHL32774.1"/>
    <property type="molecule type" value="Genomic_DNA"/>
</dbReference>
<dbReference type="Proteomes" id="UP000002770">
    <property type="component" value="Unassembled WGS sequence"/>
</dbReference>
<protein>
    <recommendedName>
        <fullName evidence="8">Transposase</fullName>
    </recommendedName>
</protein>
<feature type="domain" description="Transposase IS66 central" evidence="2">
    <location>
        <begin position="180"/>
        <end position="465"/>
    </location>
</feature>
<evidence type="ECO:0000313" key="7">
    <source>
        <dbReference type="Proteomes" id="UP000002770"/>
    </source>
</evidence>
<dbReference type="NCBIfam" id="NF033517">
    <property type="entry name" value="transpos_IS66"/>
    <property type="match status" value="1"/>
</dbReference>